<evidence type="ECO:0000256" key="10">
    <source>
        <dbReference type="ARBA" id="ARBA00048968"/>
    </source>
</evidence>
<keyword evidence="7" id="KW-0378">Hydrolase</keyword>
<evidence type="ECO:0000313" key="14">
    <source>
        <dbReference type="Proteomes" id="UP001596022"/>
    </source>
</evidence>
<evidence type="ECO:0000256" key="5">
    <source>
        <dbReference type="ARBA" id="ARBA00022679"/>
    </source>
</evidence>
<dbReference type="InterPro" id="IPR038371">
    <property type="entry name" value="Cu_polyphenol_OxRdtase_sf"/>
</dbReference>
<keyword evidence="6" id="KW-0479">Metal-binding</keyword>
<dbReference type="InterPro" id="IPR011324">
    <property type="entry name" value="Cytotoxic_necrot_fac-like_cat"/>
</dbReference>
<dbReference type="SUPFAM" id="SSF64438">
    <property type="entry name" value="CNF1/YfiH-like putative cysteine hydrolases"/>
    <property type="match status" value="1"/>
</dbReference>
<gene>
    <name evidence="13" type="primary">pgeF</name>
    <name evidence="13" type="ORF">ACFO4N_00830</name>
</gene>
<dbReference type="CDD" id="cd16833">
    <property type="entry name" value="YfiH"/>
    <property type="match status" value="1"/>
</dbReference>
<evidence type="ECO:0000256" key="8">
    <source>
        <dbReference type="ARBA" id="ARBA00022833"/>
    </source>
</evidence>
<evidence type="ECO:0000256" key="3">
    <source>
        <dbReference type="ARBA" id="ARBA00003215"/>
    </source>
</evidence>
<evidence type="ECO:0000256" key="7">
    <source>
        <dbReference type="ARBA" id="ARBA00022801"/>
    </source>
</evidence>
<dbReference type="Proteomes" id="UP001596022">
    <property type="component" value="Unassembled WGS sequence"/>
</dbReference>
<dbReference type="EMBL" id="JBHSFW010000001">
    <property type="protein sequence ID" value="MFC4617267.1"/>
    <property type="molecule type" value="Genomic_DNA"/>
</dbReference>
<comment type="similarity">
    <text evidence="4 12">Belongs to the purine nucleoside phosphorylase YfiH/LACC1 family.</text>
</comment>
<protein>
    <recommendedName>
        <fullName evidence="12">Purine nucleoside phosphorylase</fullName>
    </recommendedName>
</protein>
<comment type="cofactor">
    <cofactor evidence="2">
        <name>Zn(2+)</name>
        <dbReference type="ChEBI" id="CHEBI:29105"/>
    </cofactor>
</comment>
<proteinExistence type="inferred from homology"/>
<keyword evidence="14" id="KW-1185">Reference proteome</keyword>
<comment type="catalytic activity">
    <reaction evidence="10">
        <text>adenosine + phosphate = alpha-D-ribose 1-phosphate + adenine</text>
        <dbReference type="Rhea" id="RHEA:27642"/>
        <dbReference type="ChEBI" id="CHEBI:16335"/>
        <dbReference type="ChEBI" id="CHEBI:16708"/>
        <dbReference type="ChEBI" id="CHEBI:43474"/>
        <dbReference type="ChEBI" id="CHEBI:57720"/>
        <dbReference type="EC" id="2.4.2.1"/>
    </reaction>
    <physiologicalReaction direction="left-to-right" evidence="10">
        <dbReference type="Rhea" id="RHEA:27643"/>
    </physiologicalReaction>
</comment>
<evidence type="ECO:0000256" key="11">
    <source>
        <dbReference type="ARBA" id="ARBA00049893"/>
    </source>
</evidence>
<evidence type="ECO:0000313" key="13">
    <source>
        <dbReference type="EMBL" id="MFC4617267.1"/>
    </source>
</evidence>
<dbReference type="InterPro" id="IPR003730">
    <property type="entry name" value="Cu_polyphenol_OxRdtase"/>
</dbReference>
<dbReference type="NCBIfam" id="TIGR00726">
    <property type="entry name" value="peptidoglycan editing factor PgeF"/>
    <property type="match status" value="1"/>
</dbReference>
<comment type="catalytic activity">
    <reaction evidence="1">
        <text>inosine + phosphate = alpha-D-ribose 1-phosphate + hypoxanthine</text>
        <dbReference type="Rhea" id="RHEA:27646"/>
        <dbReference type="ChEBI" id="CHEBI:17368"/>
        <dbReference type="ChEBI" id="CHEBI:17596"/>
        <dbReference type="ChEBI" id="CHEBI:43474"/>
        <dbReference type="ChEBI" id="CHEBI:57720"/>
        <dbReference type="EC" id="2.4.2.1"/>
    </reaction>
    <physiologicalReaction direction="left-to-right" evidence="1">
        <dbReference type="Rhea" id="RHEA:27647"/>
    </physiologicalReaction>
</comment>
<comment type="function">
    <text evidence="3">Purine nucleoside enzyme that catalyzes the phosphorolysis of adenosine and inosine nucleosides, yielding D-ribose 1-phosphate and the respective free bases, adenine and hypoxanthine. Also catalyzes the phosphorolysis of S-methyl-5'-thioadenosine into adenine and S-methyl-5-thio-alpha-D-ribose 1-phosphate. Also has adenosine deaminase activity.</text>
</comment>
<evidence type="ECO:0000256" key="6">
    <source>
        <dbReference type="ARBA" id="ARBA00022723"/>
    </source>
</evidence>
<sequence length="274" mass="29994">MEPFVQQLPETLSLLPVSLKDRRIIAGMSSRLGGVSEAPFASLNLGFHVKDRIEAVKENRRRLGETLGIDPSRWVCAEQVHGTELARITGKDAGRGALEPSDALSGIDGFYTSEPDLLLVTGHADCVPLYFYSKTAPAVGLAHAGWRGTVGEIGARMVERLEEDFGIKPNELSVIIGPSIGVCCYEVDDQVADHVGAISNIAYDKVMVKKENGRYMLNLQELNAQILEKQGVPRDRIAITTLCTSCRTDLFYSHRKEQGRTGRMLSYIGMVSGD</sequence>
<evidence type="ECO:0000256" key="12">
    <source>
        <dbReference type="RuleBase" id="RU361274"/>
    </source>
</evidence>
<evidence type="ECO:0000256" key="4">
    <source>
        <dbReference type="ARBA" id="ARBA00007353"/>
    </source>
</evidence>
<accession>A0ABV9GH04</accession>
<evidence type="ECO:0000256" key="9">
    <source>
        <dbReference type="ARBA" id="ARBA00047989"/>
    </source>
</evidence>
<evidence type="ECO:0000256" key="1">
    <source>
        <dbReference type="ARBA" id="ARBA00000553"/>
    </source>
</evidence>
<keyword evidence="8" id="KW-0862">Zinc</keyword>
<dbReference type="Pfam" id="PF02578">
    <property type="entry name" value="Cu-oxidase_4"/>
    <property type="match status" value="1"/>
</dbReference>
<name>A0ABV9GH04_9BACL</name>
<reference evidence="14" key="1">
    <citation type="journal article" date="2019" name="Int. J. Syst. Evol. Microbiol.">
        <title>The Global Catalogue of Microorganisms (GCM) 10K type strain sequencing project: providing services to taxonomists for standard genome sequencing and annotation.</title>
        <authorList>
            <consortium name="The Broad Institute Genomics Platform"/>
            <consortium name="The Broad Institute Genome Sequencing Center for Infectious Disease"/>
            <person name="Wu L."/>
            <person name="Ma J."/>
        </authorList>
    </citation>
    <scope>NUCLEOTIDE SEQUENCE [LARGE SCALE GENOMIC DNA]</scope>
    <source>
        <strain evidence="14">CGMCC 1.16306</strain>
    </source>
</reference>
<dbReference type="Gene3D" id="3.60.140.10">
    <property type="entry name" value="CNF1/YfiH-like putative cysteine hydrolases"/>
    <property type="match status" value="1"/>
</dbReference>
<comment type="catalytic activity">
    <reaction evidence="9">
        <text>adenosine + H2O + H(+) = inosine + NH4(+)</text>
        <dbReference type="Rhea" id="RHEA:24408"/>
        <dbReference type="ChEBI" id="CHEBI:15377"/>
        <dbReference type="ChEBI" id="CHEBI:15378"/>
        <dbReference type="ChEBI" id="CHEBI:16335"/>
        <dbReference type="ChEBI" id="CHEBI:17596"/>
        <dbReference type="ChEBI" id="CHEBI:28938"/>
        <dbReference type="EC" id="3.5.4.4"/>
    </reaction>
    <physiologicalReaction direction="left-to-right" evidence="9">
        <dbReference type="Rhea" id="RHEA:24409"/>
    </physiologicalReaction>
</comment>
<keyword evidence="5" id="KW-0808">Transferase</keyword>
<comment type="catalytic activity">
    <reaction evidence="11">
        <text>S-methyl-5'-thioadenosine + phosphate = 5-(methylsulfanyl)-alpha-D-ribose 1-phosphate + adenine</text>
        <dbReference type="Rhea" id="RHEA:11852"/>
        <dbReference type="ChEBI" id="CHEBI:16708"/>
        <dbReference type="ChEBI" id="CHEBI:17509"/>
        <dbReference type="ChEBI" id="CHEBI:43474"/>
        <dbReference type="ChEBI" id="CHEBI:58533"/>
        <dbReference type="EC" id="2.4.2.28"/>
    </reaction>
    <physiologicalReaction direction="left-to-right" evidence="11">
        <dbReference type="Rhea" id="RHEA:11853"/>
    </physiologicalReaction>
</comment>
<comment type="caution">
    <text evidence="13">The sequence shown here is derived from an EMBL/GenBank/DDBJ whole genome shotgun (WGS) entry which is preliminary data.</text>
</comment>
<organism evidence="13 14">
    <name type="scientific">Camelliibacillus cellulosilyticus</name>
    <dbReference type="NCBI Taxonomy" id="2174486"/>
    <lineage>
        <taxon>Bacteria</taxon>
        <taxon>Bacillati</taxon>
        <taxon>Bacillota</taxon>
        <taxon>Bacilli</taxon>
        <taxon>Bacillales</taxon>
        <taxon>Sporolactobacillaceae</taxon>
        <taxon>Camelliibacillus</taxon>
    </lineage>
</organism>
<dbReference type="PANTHER" id="PTHR30616">
    <property type="entry name" value="UNCHARACTERIZED PROTEIN YFIH"/>
    <property type="match status" value="1"/>
</dbReference>
<dbReference type="PANTHER" id="PTHR30616:SF2">
    <property type="entry name" value="PURINE NUCLEOSIDE PHOSPHORYLASE LACC1"/>
    <property type="match status" value="1"/>
</dbReference>
<evidence type="ECO:0000256" key="2">
    <source>
        <dbReference type="ARBA" id="ARBA00001947"/>
    </source>
</evidence>